<organism evidence="3 4">
    <name type="scientific">Halobellus rubicundus</name>
    <dbReference type="NCBI Taxonomy" id="2996466"/>
    <lineage>
        <taxon>Archaea</taxon>
        <taxon>Methanobacteriati</taxon>
        <taxon>Methanobacteriota</taxon>
        <taxon>Stenosarchaea group</taxon>
        <taxon>Halobacteria</taxon>
        <taxon>Halobacteriales</taxon>
        <taxon>Haloferacaceae</taxon>
        <taxon>Halobellus</taxon>
    </lineage>
</organism>
<feature type="region of interest" description="Disordered" evidence="1">
    <location>
        <begin position="75"/>
        <end position="98"/>
    </location>
</feature>
<evidence type="ECO:0000313" key="4">
    <source>
        <dbReference type="Proteomes" id="UP001570511"/>
    </source>
</evidence>
<evidence type="ECO:0008006" key="5">
    <source>
        <dbReference type="Google" id="ProtNLM"/>
    </source>
</evidence>
<protein>
    <recommendedName>
        <fullName evidence="5">Zinc ribbon domain-containing protein</fullName>
    </recommendedName>
</protein>
<dbReference type="Pfam" id="PF26262">
    <property type="entry name" value="DUF8066"/>
    <property type="match status" value="1"/>
</dbReference>
<feature type="transmembrane region" description="Helical" evidence="2">
    <location>
        <begin position="12"/>
        <end position="30"/>
    </location>
</feature>
<feature type="compositionally biased region" description="Basic and acidic residues" evidence="1">
    <location>
        <begin position="75"/>
        <end position="89"/>
    </location>
</feature>
<proteinExistence type="predicted"/>
<reference evidence="3 4" key="1">
    <citation type="submission" date="2024-08" db="EMBL/GenBank/DDBJ databases">
        <title>Halobellus sp. MBLA0158 whole genome sequence.</title>
        <authorList>
            <person name="Hwang C.Y."/>
            <person name="Cho E.-S."/>
            <person name="Seo M.-J."/>
        </authorList>
    </citation>
    <scope>NUCLEOTIDE SEQUENCE [LARGE SCALE GENOMIC DNA]</scope>
    <source>
        <strain evidence="3 4">MBLA0158</strain>
    </source>
</reference>
<sequence>MPSEFPPRLSRNAKIALGAVLLVTLAYSFVIAGQILIWFVIVGIAAGIYVAWALVVAVYRMVEAVERLADAMEARNRREAGTEDASRIDTEDERVDDA</sequence>
<keyword evidence="2" id="KW-0472">Membrane</keyword>
<dbReference type="EMBL" id="JBGNYA010000001">
    <property type="protein sequence ID" value="MFA1610404.1"/>
    <property type="molecule type" value="Genomic_DNA"/>
</dbReference>
<dbReference type="RefSeq" id="WP_372387922.1">
    <property type="nucleotide sequence ID" value="NZ_JBGNYA010000001.1"/>
</dbReference>
<dbReference type="InterPro" id="IPR058379">
    <property type="entry name" value="DUF8066"/>
</dbReference>
<evidence type="ECO:0000256" key="1">
    <source>
        <dbReference type="SAM" id="MobiDB-lite"/>
    </source>
</evidence>
<name>A0ABD5M9S0_9EURY</name>
<dbReference type="AlphaFoldDB" id="A0ABD5M9S0"/>
<keyword evidence="2" id="KW-0812">Transmembrane</keyword>
<evidence type="ECO:0000256" key="2">
    <source>
        <dbReference type="SAM" id="Phobius"/>
    </source>
</evidence>
<accession>A0ABD5M9S0</accession>
<keyword evidence="4" id="KW-1185">Reference proteome</keyword>
<comment type="caution">
    <text evidence="3">The sequence shown here is derived from an EMBL/GenBank/DDBJ whole genome shotgun (WGS) entry which is preliminary data.</text>
</comment>
<keyword evidence="2" id="KW-1133">Transmembrane helix</keyword>
<evidence type="ECO:0000313" key="3">
    <source>
        <dbReference type="EMBL" id="MFA1610404.1"/>
    </source>
</evidence>
<feature type="transmembrane region" description="Helical" evidence="2">
    <location>
        <begin position="36"/>
        <end position="59"/>
    </location>
</feature>
<gene>
    <name evidence="3" type="ORF">OS889_05220</name>
</gene>
<dbReference type="Proteomes" id="UP001570511">
    <property type="component" value="Unassembled WGS sequence"/>
</dbReference>